<accession>A0A0F9VPF0</accession>
<reference evidence="1" key="1">
    <citation type="journal article" date="2015" name="Nature">
        <title>Complex archaea that bridge the gap between prokaryotes and eukaryotes.</title>
        <authorList>
            <person name="Spang A."/>
            <person name="Saw J.H."/>
            <person name="Jorgensen S.L."/>
            <person name="Zaremba-Niedzwiedzka K."/>
            <person name="Martijn J."/>
            <person name="Lind A.E."/>
            <person name="van Eijk R."/>
            <person name="Schleper C."/>
            <person name="Guy L."/>
            <person name="Ettema T.J."/>
        </authorList>
    </citation>
    <scope>NUCLEOTIDE SEQUENCE</scope>
</reference>
<name>A0A0F9VPF0_9ZZZZ</name>
<dbReference type="EMBL" id="LAZR01000468">
    <property type="protein sequence ID" value="KKN67678.1"/>
    <property type="molecule type" value="Genomic_DNA"/>
</dbReference>
<comment type="caution">
    <text evidence="1">The sequence shown here is derived from an EMBL/GenBank/DDBJ whole genome shotgun (WGS) entry which is preliminary data.</text>
</comment>
<organism evidence="1">
    <name type="scientific">marine sediment metagenome</name>
    <dbReference type="NCBI Taxonomy" id="412755"/>
    <lineage>
        <taxon>unclassified sequences</taxon>
        <taxon>metagenomes</taxon>
        <taxon>ecological metagenomes</taxon>
    </lineage>
</organism>
<sequence>MEEFECFYDNYWNCQLPVSGSDNPSFISMGFEFGSFSESDKFRDCKLPDGWVKEEDNKKHWFTILDDKKRVRAKVFQLPKDPFMFPERRFSLSMIEEDIAVVFNVWDNDIGNREQLSIFEKRYALPDRIRFRSIYDNKIKVHIAERVGQKWLNETFPKWDDYNAYWDEGKVTVDPKTSKVIIIK</sequence>
<protein>
    <submittedName>
        <fullName evidence="1">Uncharacterized protein</fullName>
    </submittedName>
</protein>
<evidence type="ECO:0000313" key="1">
    <source>
        <dbReference type="EMBL" id="KKN67678.1"/>
    </source>
</evidence>
<gene>
    <name evidence="1" type="ORF">LCGC14_0459370</name>
</gene>
<dbReference type="AlphaFoldDB" id="A0A0F9VPF0"/>
<proteinExistence type="predicted"/>